<dbReference type="OrthoDB" id="3206916at2759"/>
<organism evidence="2 3">
    <name type="scientific">Zancudomyces culisetae</name>
    <name type="common">Gut fungus</name>
    <name type="synonym">Smittium culisetae</name>
    <dbReference type="NCBI Taxonomy" id="1213189"/>
    <lineage>
        <taxon>Eukaryota</taxon>
        <taxon>Fungi</taxon>
        <taxon>Fungi incertae sedis</taxon>
        <taxon>Zoopagomycota</taxon>
        <taxon>Kickxellomycotina</taxon>
        <taxon>Harpellomycetes</taxon>
        <taxon>Harpellales</taxon>
        <taxon>Legeriomycetaceae</taxon>
        <taxon>Zancudomyces</taxon>
    </lineage>
</organism>
<name>A0A1R1PF71_ZANCU</name>
<feature type="domain" description="Retrotransposon gag" evidence="1">
    <location>
        <begin position="56"/>
        <end position="126"/>
    </location>
</feature>
<dbReference type="PANTHER" id="PTHR15503:SF22">
    <property type="entry name" value="TRANSPOSON TY3-I GAG POLYPROTEIN"/>
    <property type="match status" value="1"/>
</dbReference>
<proteinExistence type="predicted"/>
<gene>
    <name evidence="2" type="ORF">AX774_g6964</name>
</gene>
<dbReference type="AlphaFoldDB" id="A0A1R1PF71"/>
<dbReference type="EMBL" id="LSSK01001483">
    <property type="protein sequence ID" value="OMH79617.1"/>
    <property type="molecule type" value="Genomic_DNA"/>
</dbReference>
<evidence type="ECO:0000313" key="3">
    <source>
        <dbReference type="Proteomes" id="UP000188320"/>
    </source>
</evidence>
<protein>
    <submittedName>
        <fullName evidence="2">Retrotransposon-derived protein PEG10</fullName>
    </submittedName>
</protein>
<accession>A0A1R1PF71</accession>
<dbReference type="PANTHER" id="PTHR15503">
    <property type="entry name" value="LDOC1 RELATED"/>
    <property type="match status" value="1"/>
</dbReference>
<dbReference type="Proteomes" id="UP000188320">
    <property type="component" value="Unassembled WGS sequence"/>
</dbReference>
<evidence type="ECO:0000259" key="1">
    <source>
        <dbReference type="Pfam" id="PF03732"/>
    </source>
</evidence>
<keyword evidence="3" id="KW-1185">Reference proteome</keyword>
<sequence length="157" mass="17779">MMMTVPNLEDLSISVASYSLHNLAITLLRLIKLDLLCLFLQAMHYVGQVHTSKKIVCLHNFDLFTEEFAKVFDDPQRAQTANDAIRALKQGDSSVTMYASKFRRLIMDLDWNEAACVSQFSEGLNESVLDTLALFQTPTDLEDTSMPLLQLMRDSLD</sequence>
<dbReference type="Pfam" id="PF03732">
    <property type="entry name" value="Retrotrans_gag"/>
    <property type="match status" value="1"/>
</dbReference>
<comment type="caution">
    <text evidence="2">The sequence shown here is derived from an EMBL/GenBank/DDBJ whole genome shotgun (WGS) entry which is preliminary data.</text>
</comment>
<dbReference type="InterPro" id="IPR005162">
    <property type="entry name" value="Retrotrans_gag_dom"/>
</dbReference>
<dbReference type="InterPro" id="IPR032567">
    <property type="entry name" value="RTL1-rel"/>
</dbReference>
<feature type="non-terminal residue" evidence="2">
    <location>
        <position position="157"/>
    </location>
</feature>
<evidence type="ECO:0000313" key="2">
    <source>
        <dbReference type="EMBL" id="OMH79617.1"/>
    </source>
</evidence>
<reference evidence="3" key="1">
    <citation type="submission" date="2017-01" db="EMBL/GenBank/DDBJ databases">
        <authorList>
            <person name="Wang Y."/>
            <person name="White M."/>
            <person name="Kvist S."/>
            <person name="Moncalvo J.-M."/>
        </authorList>
    </citation>
    <scope>NUCLEOTIDE SEQUENCE [LARGE SCALE GENOMIC DNA]</scope>
    <source>
        <strain evidence="3">COL-18-3</strain>
    </source>
</reference>